<keyword evidence="1" id="KW-0677">Repeat</keyword>
<dbReference type="InterPro" id="IPR051589">
    <property type="entry name" value="Sialate-O-sulfotransferase"/>
</dbReference>
<dbReference type="Proteomes" id="UP000799118">
    <property type="component" value="Unassembled WGS sequence"/>
</dbReference>
<evidence type="ECO:0000313" key="6">
    <source>
        <dbReference type="Proteomes" id="UP000799118"/>
    </source>
</evidence>
<dbReference type="Gene3D" id="3.20.20.80">
    <property type="entry name" value="Glycosidases"/>
    <property type="match status" value="1"/>
</dbReference>
<dbReference type="PROSITE" id="PS51212">
    <property type="entry name" value="WSC"/>
    <property type="match status" value="3"/>
</dbReference>
<evidence type="ECO:0000313" key="5">
    <source>
        <dbReference type="EMBL" id="KAE9396148.1"/>
    </source>
</evidence>
<proteinExistence type="predicted"/>
<evidence type="ECO:0000256" key="1">
    <source>
        <dbReference type="ARBA" id="ARBA00022737"/>
    </source>
</evidence>
<sequence>MHLSFFLPVILFLTLPSLSFSKHARSKRDDTKYVFMHHIVGSESSYHRPALIVSLLKPSGNIRYVSLHVSLHSYLVLYSCSYSYDYNAWVSDFNQMLPKQIDAVALNVGGDSWQWDRILDAYNAAAATDMKVFISFDYTSFACDVGTTVNWVNHLNQQGSQFRIDGRPMISSYSGFCLGAGGWQSVRDQTGGYLMPFIYGMDSDQSLNSDSTFGFFDSWYCWGCAWPQGDYNKSTADDQYYMGILGNRYATTVSPWMYTHYDSKNFYLRGDDWLINNRWEQLIAMRDQLTFVENGDLVRMISANLITMVHSPLDCSLREPHGLLAFPHTGFFDLSAYYITAFKTGTYPQIKEDIIYFWSRPHPAAITANSDHLPRPTGWDWTLDTLWATVFCSSTCSVTLQVGTHSQDFDDLPCGVSKISLPLDDFGSVTVIMTKGNQQTTTTPTLDLQPPLFQSQHLQRQPRTTTSASASASPTAAPSSGYVGDDQMTPAKCQSFCVDYTYAGVEYGTQCYCGTELTGNGATGAIVDDSQCTSPCGGASSTMCGGIWMLSVYTVSTTPAARDASSLIGCIAEGTTGSRRALADASYSDPAMTPAMCQSKCSGYTYAGVEYSTECYCGNSLTGNGASGTVVDGSNCVSTCGGDSTQMCGGTWYLSVYTTSSTTLSSSNSTWNSQGCYVDESPRILQGYFGDQDSMTTESCISICSGLEFTMAATEYGSQCLCGNSLVGASTADSGDCSFPCAGNSVEVCGGNWRANVYIAPGVSV</sequence>
<feature type="compositionally biased region" description="Low complexity" evidence="2">
    <location>
        <begin position="464"/>
        <end position="480"/>
    </location>
</feature>
<dbReference type="GO" id="GO:0051118">
    <property type="term" value="F:glucan endo-1,3-alpha-glucosidase activity"/>
    <property type="evidence" value="ECO:0007669"/>
    <property type="project" value="InterPro"/>
</dbReference>
<accession>A0A6A4HEM9</accession>
<evidence type="ECO:0000256" key="3">
    <source>
        <dbReference type="SAM" id="SignalP"/>
    </source>
</evidence>
<dbReference type="PANTHER" id="PTHR45964:SF5">
    <property type="entry name" value="WSCD FAMILY MEMBER CG9164"/>
    <property type="match status" value="1"/>
</dbReference>
<reference evidence="5" key="1">
    <citation type="journal article" date="2019" name="Environ. Microbiol.">
        <title>Fungal ecological strategies reflected in gene transcription - a case study of two litter decomposers.</title>
        <authorList>
            <person name="Barbi F."/>
            <person name="Kohler A."/>
            <person name="Barry K."/>
            <person name="Baskaran P."/>
            <person name="Daum C."/>
            <person name="Fauchery L."/>
            <person name="Ihrmark K."/>
            <person name="Kuo A."/>
            <person name="LaButti K."/>
            <person name="Lipzen A."/>
            <person name="Morin E."/>
            <person name="Grigoriev I.V."/>
            <person name="Henrissat B."/>
            <person name="Lindahl B."/>
            <person name="Martin F."/>
        </authorList>
    </citation>
    <scope>NUCLEOTIDE SEQUENCE</scope>
    <source>
        <strain evidence="5">JB14</strain>
    </source>
</reference>
<dbReference type="EMBL" id="ML769518">
    <property type="protein sequence ID" value="KAE9396148.1"/>
    <property type="molecule type" value="Genomic_DNA"/>
</dbReference>
<dbReference type="InterPro" id="IPR005197">
    <property type="entry name" value="Glyco_hydro_71"/>
</dbReference>
<keyword evidence="3" id="KW-0732">Signal</keyword>
<feature type="domain" description="WSC" evidence="4">
    <location>
        <begin position="564"/>
        <end position="660"/>
    </location>
</feature>
<dbReference type="InterPro" id="IPR002889">
    <property type="entry name" value="WSC_carb-bd"/>
</dbReference>
<keyword evidence="6" id="KW-1185">Reference proteome</keyword>
<dbReference type="OrthoDB" id="3257981at2759"/>
<dbReference type="SMART" id="SM00321">
    <property type="entry name" value="WSC"/>
    <property type="match status" value="3"/>
</dbReference>
<evidence type="ECO:0000259" key="4">
    <source>
        <dbReference type="PROSITE" id="PS51212"/>
    </source>
</evidence>
<feature type="region of interest" description="Disordered" evidence="2">
    <location>
        <begin position="455"/>
        <end position="484"/>
    </location>
</feature>
<gene>
    <name evidence="5" type="ORF">BT96DRAFT_996966</name>
</gene>
<organism evidence="5 6">
    <name type="scientific">Gymnopus androsaceus JB14</name>
    <dbReference type="NCBI Taxonomy" id="1447944"/>
    <lineage>
        <taxon>Eukaryota</taxon>
        <taxon>Fungi</taxon>
        <taxon>Dikarya</taxon>
        <taxon>Basidiomycota</taxon>
        <taxon>Agaricomycotina</taxon>
        <taxon>Agaricomycetes</taxon>
        <taxon>Agaricomycetidae</taxon>
        <taxon>Agaricales</taxon>
        <taxon>Marasmiineae</taxon>
        <taxon>Omphalotaceae</taxon>
        <taxon>Gymnopus</taxon>
    </lineage>
</organism>
<dbReference type="Pfam" id="PF01822">
    <property type="entry name" value="WSC"/>
    <property type="match status" value="3"/>
</dbReference>
<feature type="chain" id="PRO_5025395974" evidence="3">
    <location>
        <begin position="22"/>
        <end position="765"/>
    </location>
</feature>
<feature type="signal peptide" evidence="3">
    <location>
        <begin position="1"/>
        <end position="21"/>
    </location>
</feature>
<dbReference type="AlphaFoldDB" id="A0A6A4HEM9"/>
<feature type="domain" description="WSC" evidence="4">
    <location>
        <begin position="670"/>
        <end position="761"/>
    </location>
</feature>
<feature type="domain" description="WSC" evidence="4">
    <location>
        <begin position="459"/>
        <end position="556"/>
    </location>
</feature>
<dbReference type="Pfam" id="PF03659">
    <property type="entry name" value="Glyco_hydro_71"/>
    <property type="match status" value="1"/>
</dbReference>
<evidence type="ECO:0000256" key="2">
    <source>
        <dbReference type="SAM" id="MobiDB-lite"/>
    </source>
</evidence>
<protein>
    <submittedName>
        <fullName evidence="5">WSC-domain-containing protein</fullName>
    </submittedName>
</protein>
<name>A0A6A4HEM9_9AGAR</name>
<dbReference type="PANTHER" id="PTHR45964">
    <property type="entry name" value="WSCD FAMILY MEMBER CG9164"/>
    <property type="match status" value="1"/>
</dbReference>
<dbReference type="CDD" id="cd11577">
    <property type="entry name" value="GH71"/>
    <property type="match status" value="1"/>
</dbReference>